<dbReference type="EMBL" id="AP026560">
    <property type="protein sequence ID" value="BDP42488.1"/>
    <property type="molecule type" value="Genomic_DNA"/>
</dbReference>
<keyword evidence="1" id="KW-0805">Transcription regulation</keyword>
<gene>
    <name evidence="5" type="ORF">DAETH_24570</name>
</gene>
<protein>
    <submittedName>
        <fullName evidence="5">Transcriptional regulator</fullName>
    </submittedName>
</protein>
<evidence type="ECO:0000256" key="3">
    <source>
        <dbReference type="ARBA" id="ARBA00023163"/>
    </source>
</evidence>
<proteinExistence type="predicted"/>
<dbReference type="PANTHER" id="PTHR33204">
    <property type="entry name" value="TRANSCRIPTIONAL REGULATOR, MARR FAMILY"/>
    <property type="match status" value="1"/>
</dbReference>
<organism evidence="5 6">
    <name type="scientific">Deinococcus aetherius</name>
    <dbReference type="NCBI Taxonomy" id="200252"/>
    <lineage>
        <taxon>Bacteria</taxon>
        <taxon>Thermotogati</taxon>
        <taxon>Deinococcota</taxon>
        <taxon>Deinococci</taxon>
        <taxon>Deinococcales</taxon>
        <taxon>Deinococcaceae</taxon>
        <taxon>Deinococcus</taxon>
    </lineage>
</organism>
<dbReference type="Proteomes" id="UP001064971">
    <property type="component" value="Chromosome"/>
</dbReference>
<dbReference type="InterPro" id="IPR036390">
    <property type="entry name" value="WH_DNA-bd_sf"/>
</dbReference>
<dbReference type="PROSITE" id="PS51118">
    <property type="entry name" value="HTH_HXLR"/>
    <property type="match status" value="1"/>
</dbReference>
<dbReference type="InterPro" id="IPR036388">
    <property type="entry name" value="WH-like_DNA-bd_sf"/>
</dbReference>
<dbReference type="PANTHER" id="PTHR33204:SF37">
    <property type="entry name" value="HTH-TYPE TRANSCRIPTIONAL REGULATOR YODB"/>
    <property type="match status" value="1"/>
</dbReference>
<feature type="domain" description="HTH hxlR-type" evidence="4">
    <location>
        <begin position="12"/>
        <end position="106"/>
    </location>
</feature>
<evidence type="ECO:0000256" key="1">
    <source>
        <dbReference type="ARBA" id="ARBA00023015"/>
    </source>
</evidence>
<keyword evidence="3" id="KW-0804">Transcription</keyword>
<dbReference type="Pfam" id="PF01638">
    <property type="entry name" value="HxlR"/>
    <property type="match status" value="1"/>
</dbReference>
<evidence type="ECO:0000256" key="2">
    <source>
        <dbReference type="ARBA" id="ARBA00023125"/>
    </source>
</evidence>
<evidence type="ECO:0000259" key="4">
    <source>
        <dbReference type="PROSITE" id="PS51118"/>
    </source>
</evidence>
<evidence type="ECO:0000313" key="5">
    <source>
        <dbReference type="EMBL" id="BDP42488.1"/>
    </source>
</evidence>
<name>A0ABN6RKE8_9DEIO</name>
<dbReference type="SUPFAM" id="SSF46785">
    <property type="entry name" value="Winged helix' DNA-binding domain"/>
    <property type="match status" value="1"/>
</dbReference>
<keyword evidence="6" id="KW-1185">Reference proteome</keyword>
<dbReference type="RefSeq" id="WP_264775182.1">
    <property type="nucleotide sequence ID" value="NZ_AP026560.1"/>
</dbReference>
<keyword evidence="2" id="KW-0238">DNA-binding</keyword>
<dbReference type="Gene3D" id="1.10.10.10">
    <property type="entry name" value="Winged helix-like DNA-binding domain superfamily/Winged helix DNA-binding domain"/>
    <property type="match status" value="1"/>
</dbReference>
<dbReference type="InterPro" id="IPR002577">
    <property type="entry name" value="HTH_HxlR"/>
</dbReference>
<evidence type="ECO:0000313" key="6">
    <source>
        <dbReference type="Proteomes" id="UP001064971"/>
    </source>
</evidence>
<accession>A0ABN6RKE8</accession>
<sequence length="106" mass="12126">MNYEEQVRRKECSVERTVDVIGGRWTTLIVRELLRGTRRYGELRAALTGVSPKTLTDKLRELEEQGVLTRTVYPAVPPRVEYTLTPKGRALEGVIAAMHAWGDRWT</sequence>
<reference evidence="5" key="1">
    <citation type="submission" date="2022-07" db="EMBL/GenBank/DDBJ databases">
        <title>Complete Genome Sequence of the Radioresistant Bacterium Deinococcus aetherius ST0316, Isolated from the Air Dust collected in Lower Stratosphere above Japan.</title>
        <authorList>
            <person name="Satoh K."/>
            <person name="Hagiwara K."/>
            <person name="Katsumata K."/>
            <person name="Kubo A."/>
            <person name="Yokobori S."/>
            <person name="Yamagishi A."/>
            <person name="Oono Y."/>
            <person name="Narumi I."/>
        </authorList>
    </citation>
    <scope>NUCLEOTIDE SEQUENCE</scope>
    <source>
        <strain evidence="5">ST0316</strain>
    </source>
</reference>